<dbReference type="Gene3D" id="3.30.450.40">
    <property type="match status" value="1"/>
</dbReference>
<dbReference type="Pfam" id="PF01614">
    <property type="entry name" value="IclR_C"/>
    <property type="match status" value="1"/>
</dbReference>
<dbReference type="InterPro" id="IPR050707">
    <property type="entry name" value="HTH_MetabolicPath_Reg"/>
</dbReference>
<dbReference type="SUPFAM" id="SSF46785">
    <property type="entry name" value="Winged helix' DNA-binding domain"/>
    <property type="match status" value="1"/>
</dbReference>
<evidence type="ECO:0000259" key="5">
    <source>
        <dbReference type="PROSITE" id="PS51077"/>
    </source>
</evidence>
<dbReference type="SMART" id="SM00346">
    <property type="entry name" value="HTH_ICLR"/>
    <property type="match status" value="1"/>
</dbReference>
<dbReference type="KEGG" id="amq:AMETH_2839"/>
<protein>
    <submittedName>
        <fullName evidence="7">Transcriptional regulator, IclR family</fullName>
    </submittedName>
</protein>
<dbReference type="AlphaFoldDB" id="A0A076MVA5"/>
<evidence type="ECO:0000256" key="3">
    <source>
        <dbReference type="ARBA" id="ARBA00023163"/>
    </source>
</evidence>
<accession>A0A076MVA5</accession>
<sequence length="317" mass="34776">MFHSGTGSTSLWRGRPPSPHPVRPLDPCEGCGKRCGRGNTKRSLLLLKRGEFAVAASELRRASPAEDRDYSLRAVDRACAVLNLLQESVDGITLNEVVEATGMPKSSAYRYLWTPETHRYVERDEATGLCRPGLGFLGMQSRHLELLRERVRPWLEGVRDEFGETANLGLRDSDHIIYIDIIESRRGVRLAASRGDRDPLHSAALGKAIAADLPEARVRELLERSGMPARTERTIVTIEDYFAELDKVRAQGYAVDDGENEADGRCVAVPLLGTNLPAAISLSAPAARFPQRDVAGAARASRRIAEQISTRPSGEVA</sequence>
<dbReference type="InterPro" id="IPR036388">
    <property type="entry name" value="WH-like_DNA-bd_sf"/>
</dbReference>
<dbReference type="GO" id="GO:0003700">
    <property type="term" value="F:DNA-binding transcription factor activity"/>
    <property type="evidence" value="ECO:0007669"/>
    <property type="project" value="TreeGrafter"/>
</dbReference>
<keyword evidence="3" id="KW-0804">Transcription</keyword>
<feature type="region of interest" description="Disordered" evidence="4">
    <location>
        <begin position="1"/>
        <end position="27"/>
    </location>
</feature>
<feature type="compositionally biased region" description="Polar residues" evidence="4">
    <location>
        <begin position="1"/>
        <end position="11"/>
    </location>
</feature>
<evidence type="ECO:0000256" key="1">
    <source>
        <dbReference type="ARBA" id="ARBA00023015"/>
    </source>
</evidence>
<evidence type="ECO:0000256" key="2">
    <source>
        <dbReference type="ARBA" id="ARBA00023125"/>
    </source>
</evidence>
<dbReference type="Gene3D" id="1.10.10.10">
    <property type="entry name" value="Winged helix-like DNA-binding domain superfamily/Winged helix DNA-binding domain"/>
    <property type="match status" value="1"/>
</dbReference>
<dbReference type="HOGENOM" id="CLU_062618_5_5_11"/>
<dbReference type="PROSITE" id="PS51078">
    <property type="entry name" value="ICLR_ED"/>
    <property type="match status" value="1"/>
</dbReference>
<dbReference type="STRING" id="1068978.AMETH_2839"/>
<dbReference type="GO" id="GO:0045892">
    <property type="term" value="P:negative regulation of DNA-templated transcription"/>
    <property type="evidence" value="ECO:0007669"/>
    <property type="project" value="TreeGrafter"/>
</dbReference>
<feature type="domain" description="IclR-ED" evidence="6">
    <location>
        <begin position="133"/>
        <end position="314"/>
    </location>
</feature>
<keyword evidence="8" id="KW-1185">Reference proteome</keyword>
<evidence type="ECO:0000256" key="4">
    <source>
        <dbReference type="SAM" id="MobiDB-lite"/>
    </source>
</evidence>
<dbReference type="PANTHER" id="PTHR30136">
    <property type="entry name" value="HELIX-TURN-HELIX TRANSCRIPTIONAL REGULATOR, ICLR FAMILY"/>
    <property type="match status" value="1"/>
</dbReference>
<evidence type="ECO:0000259" key="6">
    <source>
        <dbReference type="PROSITE" id="PS51078"/>
    </source>
</evidence>
<evidence type="ECO:0000313" key="8">
    <source>
        <dbReference type="Proteomes" id="UP000062973"/>
    </source>
</evidence>
<dbReference type="Pfam" id="PF09339">
    <property type="entry name" value="HTH_IclR"/>
    <property type="match status" value="1"/>
</dbReference>
<dbReference type="SUPFAM" id="SSF55781">
    <property type="entry name" value="GAF domain-like"/>
    <property type="match status" value="1"/>
</dbReference>
<proteinExistence type="predicted"/>
<dbReference type="Proteomes" id="UP000062973">
    <property type="component" value="Chromosome"/>
</dbReference>
<organism evidence="7 8">
    <name type="scientific">Amycolatopsis methanolica 239</name>
    <dbReference type="NCBI Taxonomy" id="1068978"/>
    <lineage>
        <taxon>Bacteria</taxon>
        <taxon>Bacillati</taxon>
        <taxon>Actinomycetota</taxon>
        <taxon>Actinomycetes</taxon>
        <taxon>Pseudonocardiales</taxon>
        <taxon>Pseudonocardiaceae</taxon>
        <taxon>Amycolatopsis</taxon>
        <taxon>Amycolatopsis methanolica group</taxon>
    </lineage>
</organism>
<reference evidence="7 8" key="1">
    <citation type="submission" date="2014-07" db="EMBL/GenBank/DDBJ databases">
        <title>Whole Genome Sequence of the Amycolatopsis methanolica 239.</title>
        <authorList>
            <person name="Tang B."/>
        </authorList>
    </citation>
    <scope>NUCLEOTIDE SEQUENCE [LARGE SCALE GENOMIC DNA]</scope>
    <source>
        <strain evidence="7 8">239</strain>
    </source>
</reference>
<feature type="domain" description="HTH iclR-type" evidence="5">
    <location>
        <begin position="72"/>
        <end position="134"/>
    </location>
</feature>
<dbReference type="PROSITE" id="PS51077">
    <property type="entry name" value="HTH_ICLR"/>
    <property type="match status" value="1"/>
</dbReference>
<dbReference type="InterPro" id="IPR029016">
    <property type="entry name" value="GAF-like_dom_sf"/>
</dbReference>
<dbReference type="PANTHER" id="PTHR30136:SF24">
    <property type="entry name" value="HTH-TYPE TRANSCRIPTIONAL REPRESSOR ALLR"/>
    <property type="match status" value="1"/>
</dbReference>
<evidence type="ECO:0000313" key="7">
    <source>
        <dbReference type="EMBL" id="AIJ22931.1"/>
    </source>
</evidence>
<keyword evidence="2" id="KW-0238">DNA-binding</keyword>
<name>A0A076MVA5_AMYME</name>
<dbReference type="EMBL" id="CP009110">
    <property type="protein sequence ID" value="AIJ22931.1"/>
    <property type="molecule type" value="Genomic_DNA"/>
</dbReference>
<dbReference type="InterPro" id="IPR014757">
    <property type="entry name" value="Tscrpt_reg_IclR_C"/>
</dbReference>
<dbReference type="InterPro" id="IPR036390">
    <property type="entry name" value="WH_DNA-bd_sf"/>
</dbReference>
<dbReference type="eggNOG" id="COG1414">
    <property type="taxonomic scope" value="Bacteria"/>
</dbReference>
<dbReference type="InterPro" id="IPR005471">
    <property type="entry name" value="Tscrpt_reg_IclR_N"/>
</dbReference>
<keyword evidence="1" id="KW-0805">Transcription regulation</keyword>
<dbReference type="PATRIC" id="fig|1068978.7.peg.3033"/>
<gene>
    <name evidence="7" type="ORF">AMETH_2839</name>
</gene>
<dbReference type="GO" id="GO:0003677">
    <property type="term" value="F:DNA binding"/>
    <property type="evidence" value="ECO:0007669"/>
    <property type="project" value="UniProtKB-KW"/>
</dbReference>